<dbReference type="PANTHER" id="PTHR12737:SF9">
    <property type="entry name" value="DIMETHYLARGININASE"/>
    <property type="match status" value="1"/>
</dbReference>
<evidence type="ECO:0000313" key="4">
    <source>
        <dbReference type="EMBL" id="ESO01050.1"/>
    </source>
</evidence>
<evidence type="ECO:0000256" key="3">
    <source>
        <dbReference type="PIRSR" id="PIRSR633199-1"/>
    </source>
</evidence>
<dbReference type="InParanoid" id="T1FN74"/>
<protein>
    <submittedName>
        <fullName evidence="4 5">Uncharacterized protein</fullName>
    </submittedName>
</protein>
<dbReference type="FunCoup" id="T1FN74">
    <property type="interactions" value="420"/>
</dbReference>
<reference evidence="6" key="1">
    <citation type="submission" date="2012-12" db="EMBL/GenBank/DDBJ databases">
        <authorList>
            <person name="Hellsten U."/>
            <person name="Grimwood J."/>
            <person name="Chapman J.A."/>
            <person name="Shapiro H."/>
            <person name="Aerts A."/>
            <person name="Otillar R.P."/>
            <person name="Terry A.Y."/>
            <person name="Boore J.L."/>
            <person name="Simakov O."/>
            <person name="Marletaz F."/>
            <person name="Cho S.-J."/>
            <person name="Edsinger-Gonzales E."/>
            <person name="Havlak P."/>
            <person name="Kuo D.-H."/>
            <person name="Larsson T."/>
            <person name="Lv J."/>
            <person name="Arendt D."/>
            <person name="Savage R."/>
            <person name="Osoegawa K."/>
            <person name="de Jong P."/>
            <person name="Lindberg D.R."/>
            <person name="Seaver E.C."/>
            <person name="Weisblat D.A."/>
            <person name="Putnam N.H."/>
            <person name="Grigoriev I.V."/>
            <person name="Rokhsar D.S."/>
        </authorList>
    </citation>
    <scope>NUCLEOTIDE SEQUENCE</scope>
</reference>
<dbReference type="GeneID" id="20210272"/>
<dbReference type="eggNOG" id="ENOG502QWPA">
    <property type="taxonomic scope" value="Eukaryota"/>
</dbReference>
<dbReference type="CTD" id="20210272"/>
<dbReference type="GO" id="GO:0016597">
    <property type="term" value="F:amino acid binding"/>
    <property type="evidence" value="ECO:0000318"/>
    <property type="project" value="GO_Central"/>
</dbReference>
<dbReference type="OMA" id="KNVCSMG"/>
<accession>T1FN74</accession>
<dbReference type="GO" id="GO:0016403">
    <property type="term" value="F:dimethylargininase activity"/>
    <property type="evidence" value="ECO:0000318"/>
    <property type="project" value="GO_Central"/>
</dbReference>
<dbReference type="PANTHER" id="PTHR12737">
    <property type="entry name" value="DIMETHYLARGININE DIMETHYLAMINOHYDROLASE"/>
    <property type="match status" value="1"/>
</dbReference>
<name>T1FN74_HELRO</name>
<dbReference type="OrthoDB" id="10016839at2759"/>
<proteinExistence type="inferred from homology"/>
<keyword evidence="6" id="KW-1185">Reference proteome</keyword>
<gene>
    <name evidence="5" type="primary">20210272</name>
    <name evidence="4" type="ORF">HELRODRAFT_185727</name>
</gene>
<dbReference type="EMBL" id="KB096830">
    <property type="protein sequence ID" value="ESO01050.1"/>
    <property type="molecule type" value="Genomic_DNA"/>
</dbReference>
<evidence type="ECO:0000313" key="5">
    <source>
        <dbReference type="EnsemblMetazoa" id="HelroP185727"/>
    </source>
</evidence>
<dbReference type="AlphaFoldDB" id="T1FN74"/>
<reference evidence="5" key="3">
    <citation type="submission" date="2015-06" db="UniProtKB">
        <authorList>
            <consortium name="EnsemblMetazoa"/>
        </authorList>
    </citation>
    <scope>IDENTIFICATION</scope>
</reference>
<dbReference type="Gene3D" id="3.75.10.10">
    <property type="entry name" value="L-arginine/glycine Amidinotransferase, Chain A"/>
    <property type="match status" value="1"/>
</dbReference>
<dbReference type="SUPFAM" id="SSF55909">
    <property type="entry name" value="Pentein"/>
    <property type="match status" value="1"/>
</dbReference>
<dbReference type="GO" id="GO:0000052">
    <property type="term" value="P:citrulline metabolic process"/>
    <property type="evidence" value="ECO:0000318"/>
    <property type="project" value="GO_Central"/>
</dbReference>
<feature type="active site" description="Proton donor" evidence="3">
    <location>
        <position position="180"/>
    </location>
</feature>
<comment type="similarity">
    <text evidence="1">Belongs to the DDAH family.</text>
</comment>
<reference evidence="4 6" key="2">
    <citation type="journal article" date="2013" name="Nature">
        <title>Insights into bilaterian evolution from three spiralian genomes.</title>
        <authorList>
            <person name="Simakov O."/>
            <person name="Marletaz F."/>
            <person name="Cho S.J."/>
            <person name="Edsinger-Gonzales E."/>
            <person name="Havlak P."/>
            <person name="Hellsten U."/>
            <person name="Kuo D.H."/>
            <person name="Larsson T."/>
            <person name="Lv J."/>
            <person name="Arendt D."/>
            <person name="Savage R."/>
            <person name="Osoegawa K."/>
            <person name="de Jong P."/>
            <person name="Grimwood J."/>
            <person name="Chapman J.A."/>
            <person name="Shapiro H."/>
            <person name="Aerts A."/>
            <person name="Otillar R.P."/>
            <person name="Terry A.Y."/>
            <person name="Boore J.L."/>
            <person name="Grigoriev I.V."/>
            <person name="Lindberg D.R."/>
            <person name="Seaver E.C."/>
            <person name="Weisblat D.A."/>
            <person name="Putnam N.H."/>
            <person name="Rokhsar D.S."/>
        </authorList>
    </citation>
    <scope>NUCLEOTIDE SEQUENCE</scope>
</reference>
<dbReference type="HOGENOM" id="CLU_067923_0_0_1"/>
<dbReference type="EMBL" id="AMQM01005138">
    <property type="status" value="NOT_ANNOTATED_CDS"/>
    <property type="molecule type" value="Genomic_DNA"/>
</dbReference>
<keyword evidence="2" id="KW-0378">Hydrolase</keyword>
<dbReference type="GO" id="GO:0006525">
    <property type="term" value="P:arginine metabolic process"/>
    <property type="evidence" value="ECO:0000318"/>
    <property type="project" value="GO_Central"/>
</dbReference>
<dbReference type="KEGG" id="hro:HELRODRAFT_185727"/>
<dbReference type="RefSeq" id="XP_009020762.1">
    <property type="nucleotide sequence ID" value="XM_009022514.1"/>
</dbReference>
<evidence type="ECO:0000256" key="1">
    <source>
        <dbReference type="ARBA" id="ARBA00008532"/>
    </source>
</evidence>
<dbReference type="FunFam" id="3.75.10.10:FF:000004">
    <property type="entry name" value="N(G),N(G)-dimethylarginine dimethylaminohydrolase 1"/>
    <property type="match status" value="1"/>
</dbReference>
<dbReference type="InterPro" id="IPR033199">
    <property type="entry name" value="DDAH-like"/>
</dbReference>
<organism evidence="5 6">
    <name type="scientific">Helobdella robusta</name>
    <name type="common">Californian leech</name>
    <dbReference type="NCBI Taxonomy" id="6412"/>
    <lineage>
        <taxon>Eukaryota</taxon>
        <taxon>Metazoa</taxon>
        <taxon>Spiralia</taxon>
        <taxon>Lophotrochozoa</taxon>
        <taxon>Annelida</taxon>
        <taxon>Clitellata</taxon>
        <taxon>Hirudinea</taxon>
        <taxon>Rhynchobdellida</taxon>
        <taxon>Glossiphoniidae</taxon>
        <taxon>Helobdella</taxon>
    </lineage>
</organism>
<sequence>MAVNGSLGSDCFKFNFAIVSRISKTFVDSSTFPLRDGQTINLEKARKEHEDLVEALRRVGLDVIELPTDDNNPDGIFVGDIAVVINGTALMCNPPTIKDKPTRQRELVVVRQVLRKELGLKVIEVETEKAIIEGGDVLWTGREIFVGLSERTNLLGAQMVAKAFPEYPTTVVKVYPPAFHLKDYIGMAGPEIMVIGKSDGAQKTFAEIRNSGAIGYKYISVDEDEAANVIYVNRTLLHLNQDQIPKGAAVYLNKIDFSRVSIKMEEPLKRGCSLTNCILLVNRVRHPKKIPTTVQ</sequence>
<dbReference type="GO" id="GO:0045429">
    <property type="term" value="P:positive regulation of nitric oxide biosynthetic process"/>
    <property type="evidence" value="ECO:0000318"/>
    <property type="project" value="GO_Central"/>
</dbReference>
<dbReference type="EnsemblMetazoa" id="HelroT185727">
    <property type="protein sequence ID" value="HelroP185727"/>
    <property type="gene ID" value="HelroG185727"/>
</dbReference>
<feature type="active site" description="Nucleophile" evidence="3">
    <location>
        <position position="277"/>
    </location>
</feature>
<dbReference type="Pfam" id="PF19420">
    <property type="entry name" value="DDAH_eukar"/>
    <property type="match status" value="1"/>
</dbReference>
<evidence type="ECO:0000256" key="2">
    <source>
        <dbReference type="ARBA" id="ARBA00022801"/>
    </source>
</evidence>
<dbReference type="Proteomes" id="UP000015101">
    <property type="component" value="Unassembled WGS sequence"/>
</dbReference>
<evidence type="ECO:0000313" key="6">
    <source>
        <dbReference type="Proteomes" id="UP000015101"/>
    </source>
</evidence>